<proteinExistence type="predicted"/>
<organism evidence="1 2">
    <name type="scientific">Haemaphysalis longicornis</name>
    <name type="common">Bush tick</name>
    <dbReference type="NCBI Taxonomy" id="44386"/>
    <lineage>
        <taxon>Eukaryota</taxon>
        <taxon>Metazoa</taxon>
        <taxon>Ecdysozoa</taxon>
        <taxon>Arthropoda</taxon>
        <taxon>Chelicerata</taxon>
        <taxon>Arachnida</taxon>
        <taxon>Acari</taxon>
        <taxon>Parasitiformes</taxon>
        <taxon>Ixodida</taxon>
        <taxon>Ixodoidea</taxon>
        <taxon>Ixodidae</taxon>
        <taxon>Haemaphysalinae</taxon>
        <taxon>Haemaphysalis</taxon>
    </lineage>
</organism>
<dbReference type="VEuPathDB" id="VectorBase:HLOH_061718"/>
<gene>
    <name evidence="1" type="ORF">HPB48_019012</name>
</gene>
<evidence type="ECO:0000313" key="2">
    <source>
        <dbReference type="Proteomes" id="UP000821853"/>
    </source>
</evidence>
<dbReference type="Proteomes" id="UP000821853">
    <property type="component" value="Chromosome 8"/>
</dbReference>
<reference evidence="1 2" key="1">
    <citation type="journal article" date="2020" name="Cell">
        <title>Large-Scale Comparative Analyses of Tick Genomes Elucidate Their Genetic Diversity and Vector Capacities.</title>
        <authorList>
            <consortium name="Tick Genome and Microbiome Consortium (TIGMIC)"/>
            <person name="Jia N."/>
            <person name="Wang J."/>
            <person name="Shi W."/>
            <person name="Du L."/>
            <person name="Sun Y."/>
            <person name="Zhan W."/>
            <person name="Jiang J.F."/>
            <person name="Wang Q."/>
            <person name="Zhang B."/>
            <person name="Ji P."/>
            <person name="Bell-Sakyi L."/>
            <person name="Cui X.M."/>
            <person name="Yuan T.T."/>
            <person name="Jiang B.G."/>
            <person name="Yang W.F."/>
            <person name="Lam T.T."/>
            <person name="Chang Q.C."/>
            <person name="Ding S.J."/>
            <person name="Wang X.J."/>
            <person name="Zhu J.G."/>
            <person name="Ruan X.D."/>
            <person name="Zhao L."/>
            <person name="Wei J.T."/>
            <person name="Ye R.Z."/>
            <person name="Que T.C."/>
            <person name="Du C.H."/>
            <person name="Zhou Y.H."/>
            <person name="Cheng J.X."/>
            <person name="Dai P.F."/>
            <person name="Guo W.B."/>
            <person name="Han X.H."/>
            <person name="Huang E.J."/>
            <person name="Li L.F."/>
            <person name="Wei W."/>
            <person name="Gao Y.C."/>
            <person name="Liu J.Z."/>
            <person name="Shao H.Z."/>
            <person name="Wang X."/>
            <person name="Wang C.C."/>
            <person name="Yang T.C."/>
            <person name="Huo Q.B."/>
            <person name="Li W."/>
            <person name="Chen H.Y."/>
            <person name="Chen S.E."/>
            <person name="Zhou L.G."/>
            <person name="Ni X.B."/>
            <person name="Tian J.H."/>
            <person name="Sheng Y."/>
            <person name="Liu T."/>
            <person name="Pan Y.S."/>
            <person name="Xia L.Y."/>
            <person name="Li J."/>
            <person name="Zhao F."/>
            <person name="Cao W.C."/>
        </authorList>
    </citation>
    <scope>NUCLEOTIDE SEQUENCE [LARGE SCALE GENOMIC DNA]</scope>
    <source>
        <strain evidence="1">HaeL-2018</strain>
    </source>
</reference>
<comment type="caution">
    <text evidence="1">The sequence shown here is derived from an EMBL/GenBank/DDBJ whole genome shotgun (WGS) entry which is preliminary data.</text>
</comment>
<accession>A0A9J6GW48</accession>
<dbReference type="EMBL" id="JABSTR010000010">
    <property type="protein sequence ID" value="KAH9379411.1"/>
    <property type="molecule type" value="Genomic_DNA"/>
</dbReference>
<dbReference type="AlphaFoldDB" id="A0A9J6GW48"/>
<sequence>MVKATKGAPYQIVERVVHQELEVMLHSSPLASNVQFFCEQQLRNALTTKKHTTQMGKCKKTTIYSLERLQQLYRKEKKKH</sequence>
<protein>
    <submittedName>
        <fullName evidence="1">Uncharacterized protein</fullName>
    </submittedName>
</protein>
<evidence type="ECO:0000313" key="1">
    <source>
        <dbReference type="EMBL" id="KAH9379411.1"/>
    </source>
</evidence>
<name>A0A9J6GW48_HAELO</name>
<keyword evidence="2" id="KW-1185">Reference proteome</keyword>